<keyword evidence="2" id="KW-1133">Transmembrane helix</keyword>
<feature type="domain" description="CAAX prenyl protease 2/Lysostaphin resistance protein A-like" evidence="3">
    <location>
        <begin position="150"/>
        <end position="259"/>
    </location>
</feature>
<accession>A0A7W4YL47</accession>
<keyword evidence="5" id="KW-1185">Reference proteome</keyword>
<dbReference type="Proteomes" id="UP000538196">
    <property type="component" value="Unassembled WGS sequence"/>
</dbReference>
<sequence>MTAAQTEPAAPPPASTKKRVPYAPDPRVRWGLPTALLAVVAVAVVWIVLVAIVKAAGIDENLASLIVWVVTYAAVIVAAVLIAKNRGSGSLRVDYGLAFRWYDVFIGLGTGVGLVFVTAPISAIIEALYGKVSTSNDQAASSDGVWLVVNGFIAVAVVAPFCEELLLRGLVLRGIRNSILRRSVGEPSRGTQRTAVVVAVLGSSLLFAALHLHEGIGSPVTMTNLGVVTFCLGLVNGIYAARTGRLGPGIWTHVFFNLVSTTLMTVRAHS</sequence>
<evidence type="ECO:0000256" key="1">
    <source>
        <dbReference type="SAM" id="MobiDB-lite"/>
    </source>
</evidence>
<feature type="transmembrane region" description="Helical" evidence="2">
    <location>
        <begin position="35"/>
        <end position="56"/>
    </location>
</feature>
<feature type="transmembrane region" description="Helical" evidence="2">
    <location>
        <begin position="104"/>
        <end position="125"/>
    </location>
</feature>
<feature type="transmembrane region" description="Helical" evidence="2">
    <location>
        <begin position="62"/>
        <end position="83"/>
    </location>
</feature>
<dbReference type="Pfam" id="PF02517">
    <property type="entry name" value="Rce1-like"/>
    <property type="match status" value="1"/>
</dbReference>
<feature type="region of interest" description="Disordered" evidence="1">
    <location>
        <begin position="1"/>
        <end position="20"/>
    </location>
</feature>
<reference evidence="4 5" key="1">
    <citation type="submission" date="2020-08" db="EMBL/GenBank/DDBJ databases">
        <title>Sequencing the genomes of 1000 actinobacteria strains.</title>
        <authorList>
            <person name="Klenk H.-P."/>
        </authorList>
    </citation>
    <scope>NUCLEOTIDE SEQUENCE [LARGE SCALE GENOMIC DNA]</scope>
    <source>
        <strain evidence="4 5">DSM 20146</strain>
    </source>
</reference>
<evidence type="ECO:0000313" key="4">
    <source>
        <dbReference type="EMBL" id="MBB2968289.1"/>
    </source>
</evidence>
<dbReference type="PANTHER" id="PTHR36435:SF1">
    <property type="entry name" value="CAAX AMINO TERMINAL PROTEASE FAMILY PROTEIN"/>
    <property type="match status" value="1"/>
</dbReference>
<dbReference type="GO" id="GO:0080120">
    <property type="term" value="P:CAAX-box protein maturation"/>
    <property type="evidence" value="ECO:0007669"/>
    <property type="project" value="UniProtKB-ARBA"/>
</dbReference>
<dbReference type="RefSeq" id="WP_021764230.1">
    <property type="nucleotide sequence ID" value="NZ_JACHVP010000003.1"/>
</dbReference>
<evidence type="ECO:0000313" key="5">
    <source>
        <dbReference type="Proteomes" id="UP000538196"/>
    </source>
</evidence>
<dbReference type="EMBL" id="JACHVP010000003">
    <property type="protein sequence ID" value="MBB2968289.1"/>
    <property type="molecule type" value="Genomic_DNA"/>
</dbReference>
<protein>
    <recommendedName>
        <fullName evidence="3">CAAX prenyl protease 2/Lysostaphin resistance protein A-like domain-containing protein</fullName>
    </recommendedName>
</protein>
<keyword evidence="2" id="KW-0472">Membrane</keyword>
<dbReference type="AlphaFoldDB" id="A0A7W4YL47"/>
<dbReference type="GO" id="GO:0004175">
    <property type="term" value="F:endopeptidase activity"/>
    <property type="evidence" value="ECO:0007669"/>
    <property type="project" value="UniProtKB-ARBA"/>
</dbReference>
<feature type="transmembrane region" description="Helical" evidence="2">
    <location>
        <begin position="222"/>
        <end position="241"/>
    </location>
</feature>
<comment type="caution">
    <text evidence="4">The sequence shown here is derived from an EMBL/GenBank/DDBJ whole genome shotgun (WGS) entry which is preliminary data.</text>
</comment>
<feature type="transmembrane region" description="Helical" evidence="2">
    <location>
        <begin position="145"/>
        <end position="171"/>
    </location>
</feature>
<organism evidence="4 5">
    <name type="scientific">Leifsonia aquatica</name>
    <name type="common">Corynebacterium aquaticum</name>
    <dbReference type="NCBI Taxonomy" id="144185"/>
    <lineage>
        <taxon>Bacteria</taxon>
        <taxon>Bacillati</taxon>
        <taxon>Actinomycetota</taxon>
        <taxon>Actinomycetes</taxon>
        <taxon>Micrococcales</taxon>
        <taxon>Microbacteriaceae</taxon>
        <taxon>Leifsonia</taxon>
    </lineage>
</organism>
<dbReference type="PANTHER" id="PTHR36435">
    <property type="entry name" value="SLR1288 PROTEIN"/>
    <property type="match status" value="1"/>
</dbReference>
<evidence type="ECO:0000256" key="2">
    <source>
        <dbReference type="SAM" id="Phobius"/>
    </source>
</evidence>
<keyword evidence="2" id="KW-0812">Transmembrane</keyword>
<name>A0A7W4YL47_LEIAQ</name>
<feature type="transmembrane region" description="Helical" evidence="2">
    <location>
        <begin position="192"/>
        <end position="210"/>
    </location>
</feature>
<evidence type="ECO:0000259" key="3">
    <source>
        <dbReference type="Pfam" id="PF02517"/>
    </source>
</evidence>
<dbReference type="InterPro" id="IPR052710">
    <property type="entry name" value="CAAX_protease"/>
</dbReference>
<dbReference type="InterPro" id="IPR003675">
    <property type="entry name" value="Rce1/LyrA-like_dom"/>
</dbReference>
<gene>
    <name evidence="4" type="ORF">FHX33_003059</name>
</gene>
<proteinExistence type="predicted"/>